<organism evidence="1 2">
    <name type="scientific">Candidatus Uhrbacteria bacterium CG_4_9_14_3_um_filter_50_9</name>
    <dbReference type="NCBI Taxonomy" id="1975035"/>
    <lineage>
        <taxon>Bacteria</taxon>
        <taxon>Candidatus Uhriibacteriota</taxon>
    </lineage>
</organism>
<dbReference type="GO" id="GO:0032259">
    <property type="term" value="P:methylation"/>
    <property type="evidence" value="ECO:0007669"/>
    <property type="project" value="UniProtKB-KW"/>
</dbReference>
<dbReference type="GO" id="GO:0008168">
    <property type="term" value="F:methyltransferase activity"/>
    <property type="evidence" value="ECO:0007669"/>
    <property type="project" value="UniProtKB-KW"/>
</dbReference>
<keyword evidence="1" id="KW-0808">Transferase</keyword>
<sequence>MANERKTEIITRDHFSKFLDSIYIEEQRSDNPKIDKLLKSASKKGGGKGYPEFIISYKTNPDLLIVIECKADVTKHESKDRDKYADFSVDGALLYASYLAKGFDVLAIAVSGETKQSLKVSYFLHLRDEKKATPIFGDKFLSVDDYLNGYLKSPEKFRQDYNSLLDFTKQLNEKLHT</sequence>
<evidence type="ECO:0000313" key="1">
    <source>
        <dbReference type="EMBL" id="PJA45385.1"/>
    </source>
</evidence>
<accession>A0A2M7XBY7</accession>
<evidence type="ECO:0000313" key="2">
    <source>
        <dbReference type="Proteomes" id="UP000229385"/>
    </source>
</evidence>
<dbReference type="Proteomes" id="UP000229385">
    <property type="component" value="Unassembled WGS sequence"/>
</dbReference>
<proteinExistence type="predicted"/>
<keyword evidence="1" id="KW-0489">Methyltransferase</keyword>
<name>A0A2M7XBY7_9BACT</name>
<gene>
    <name evidence="1" type="ORF">CO174_03625</name>
</gene>
<comment type="caution">
    <text evidence="1">The sequence shown here is derived from an EMBL/GenBank/DDBJ whole genome shotgun (WGS) entry which is preliminary data.</text>
</comment>
<feature type="non-terminal residue" evidence="1">
    <location>
        <position position="177"/>
    </location>
</feature>
<reference evidence="2" key="1">
    <citation type="submission" date="2017-09" db="EMBL/GenBank/DDBJ databases">
        <title>Depth-based differentiation of microbial function through sediment-hosted aquifers and enrichment of novel symbionts in the deep terrestrial subsurface.</title>
        <authorList>
            <person name="Probst A.J."/>
            <person name="Ladd B."/>
            <person name="Jarett J.K."/>
            <person name="Geller-Mcgrath D.E."/>
            <person name="Sieber C.M.K."/>
            <person name="Emerson J.B."/>
            <person name="Anantharaman K."/>
            <person name="Thomas B.C."/>
            <person name="Malmstrom R."/>
            <person name="Stieglmeier M."/>
            <person name="Klingl A."/>
            <person name="Woyke T."/>
            <person name="Ryan C.M."/>
            <person name="Banfield J.F."/>
        </authorList>
    </citation>
    <scope>NUCLEOTIDE SEQUENCE [LARGE SCALE GENOMIC DNA]</scope>
</reference>
<protein>
    <submittedName>
        <fullName evidence="1">Methyltransferase</fullName>
    </submittedName>
</protein>
<dbReference type="EMBL" id="PFWU01000042">
    <property type="protein sequence ID" value="PJA45385.1"/>
    <property type="molecule type" value="Genomic_DNA"/>
</dbReference>
<dbReference type="AlphaFoldDB" id="A0A2M7XBY7"/>